<feature type="compositionally biased region" description="Low complexity" evidence="1">
    <location>
        <begin position="645"/>
        <end position="657"/>
    </location>
</feature>
<feature type="region of interest" description="Disordered" evidence="1">
    <location>
        <begin position="629"/>
        <end position="665"/>
    </location>
</feature>
<comment type="caution">
    <text evidence="2">The sequence shown here is derived from an EMBL/GenBank/DDBJ whole genome shotgun (WGS) entry which is preliminary data.</text>
</comment>
<evidence type="ECO:0000256" key="1">
    <source>
        <dbReference type="SAM" id="MobiDB-lite"/>
    </source>
</evidence>
<feature type="compositionally biased region" description="Basic and acidic residues" evidence="1">
    <location>
        <begin position="343"/>
        <end position="363"/>
    </location>
</feature>
<reference evidence="3" key="1">
    <citation type="submission" date="2017-03" db="EMBL/GenBank/DDBJ databases">
        <title>Genomes of endolithic fungi from Antarctica.</title>
        <authorList>
            <person name="Coleine C."/>
            <person name="Masonjones S."/>
            <person name="Stajich J.E."/>
        </authorList>
    </citation>
    <scope>NUCLEOTIDE SEQUENCE [LARGE SCALE GENOMIC DNA]</scope>
    <source>
        <strain evidence="3">CCFEE 5527</strain>
    </source>
</reference>
<dbReference type="AlphaFoldDB" id="A0A1V8TE18"/>
<gene>
    <name evidence="2" type="ORF">B0A48_04916</name>
</gene>
<protein>
    <submittedName>
        <fullName evidence="2">Uncharacterized protein</fullName>
    </submittedName>
</protein>
<dbReference type="EMBL" id="NAJO01000010">
    <property type="protein sequence ID" value="OQO09514.1"/>
    <property type="molecule type" value="Genomic_DNA"/>
</dbReference>
<dbReference type="InParanoid" id="A0A1V8TE18"/>
<feature type="region of interest" description="Disordered" evidence="1">
    <location>
        <begin position="682"/>
        <end position="731"/>
    </location>
</feature>
<feature type="compositionally biased region" description="Polar residues" evidence="1">
    <location>
        <begin position="318"/>
        <end position="342"/>
    </location>
</feature>
<accession>A0A1V8TE18</accession>
<name>A0A1V8TE18_9PEZI</name>
<keyword evidence="3" id="KW-1185">Reference proteome</keyword>
<feature type="region of interest" description="Disordered" evidence="1">
    <location>
        <begin position="263"/>
        <end position="363"/>
    </location>
</feature>
<feature type="compositionally biased region" description="Polar residues" evidence="1">
    <location>
        <begin position="44"/>
        <end position="53"/>
    </location>
</feature>
<evidence type="ECO:0000313" key="3">
    <source>
        <dbReference type="Proteomes" id="UP000192596"/>
    </source>
</evidence>
<dbReference type="Proteomes" id="UP000192596">
    <property type="component" value="Unassembled WGS sequence"/>
</dbReference>
<feature type="region of interest" description="Disordered" evidence="1">
    <location>
        <begin position="39"/>
        <end position="69"/>
    </location>
</feature>
<evidence type="ECO:0000313" key="2">
    <source>
        <dbReference type="EMBL" id="OQO09514.1"/>
    </source>
</evidence>
<sequence>MSQVPAVDGESGASDIVLPPGFDPITWFDKLMADEPHGVFEGSSIVQSPSSESDPLDISQPDISSISAQSTADPVSALISAVDTTLQVTSAAGTPPDDNASGKTQRTRYFGDVGAGQIDYSNYPNNNVNVNLPTYLPPHGLVGVSRQGTMANRHTSIKRRHANTSAVVPAGYPYLDQKAASRDMYGHPSTSHYTHHPHKQLVPATPVSDTMNGGYNAPHRPPVSRAQQLPAAVHDSPTPAQRVRMYHWQEAQLSKYRPIAPAAPMTQEHAQKTQGQASGGAITHTRDGGRGSHTSQIVGSPINPRAKPSRKSALHLTPGTSAHTQAQQDITAVMASNDSSVDPTRDAGRGVSADDGREPPRFFETKDKNKILSERKAVRKAAEKTTGIVKVNMLNTLSITVQVSTLRIHDLDHALSIADERMPLTQNGKADLDWAVIDAERDTFIVRLIDALNASPEPFPDDAELYTEYGLEMYDKWEQSHKDKCDDVLAGQFDKDLFAEARCVVVWKTGMELYRNEHGIRVFDRKVNDGPDCDLNWRERFEAIIATMKKYRIVDLEVLSGQRIPEFVTNPIAFGKQKADYCWINIKKKGDVRDIKKTEAELAAYRTAVAQATNSSTAVTATLAVSATTQPQQGGGAPQVPSMISTPSSSTAAANAAPKRKKRAAPEAFGYDEGDVAAANHKTAGPATHASKKSKTSLQLPPTPSTRKTRATKNSKASTTAKARPSATAATTALGSVAESLEEAGSISGVNSAK</sequence>
<proteinExistence type="predicted"/>
<organism evidence="2 3">
    <name type="scientific">Cryoendolithus antarcticus</name>
    <dbReference type="NCBI Taxonomy" id="1507870"/>
    <lineage>
        <taxon>Eukaryota</taxon>
        <taxon>Fungi</taxon>
        <taxon>Dikarya</taxon>
        <taxon>Ascomycota</taxon>
        <taxon>Pezizomycotina</taxon>
        <taxon>Dothideomycetes</taxon>
        <taxon>Dothideomycetidae</taxon>
        <taxon>Cladosporiales</taxon>
        <taxon>Cladosporiaceae</taxon>
        <taxon>Cryoendolithus</taxon>
    </lineage>
</organism>